<gene>
    <name evidence="1" type="primary">tssG</name>
    <name evidence="1" type="ORF">GJ697_25910</name>
</gene>
<dbReference type="NCBIfam" id="TIGR03347">
    <property type="entry name" value="VI_chp_1"/>
    <property type="match status" value="1"/>
</dbReference>
<dbReference type="RefSeq" id="WP_154368983.1">
    <property type="nucleotide sequence ID" value="NZ_WKJM01000031.1"/>
</dbReference>
<organism evidence="1 2">
    <name type="scientific">Duganella alba</name>
    <dbReference type="NCBI Taxonomy" id="2666081"/>
    <lineage>
        <taxon>Bacteria</taxon>
        <taxon>Pseudomonadati</taxon>
        <taxon>Pseudomonadota</taxon>
        <taxon>Betaproteobacteria</taxon>
        <taxon>Burkholderiales</taxon>
        <taxon>Oxalobacteraceae</taxon>
        <taxon>Telluria group</taxon>
        <taxon>Duganella</taxon>
    </lineage>
</organism>
<comment type="caution">
    <text evidence="1">The sequence shown here is derived from an EMBL/GenBank/DDBJ whole genome shotgun (WGS) entry which is preliminary data.</text>
</comment>
<reference evidence="1 2" key="1">
    <citation type="submission" date="2019-11" db="EMBL/GenBank/DDBJ databases">
        <title>Novel species isolated from a subtropical stream in China.</title>
        <authorList>
            <person name="Lu H."/>
        </authorList>
    </citation>
    <scope>NUCLEOTIDE SEQUENCE [LARGE SCALE GENOMIC DNA]</scope>
    <source>
        <strain evidence="1 2">FT25W</strain>
    </source>
</reference>
<dbReference type="Proteomes" id="UP000481037">
    <property type="component" value="Unassembled WGS sequence"/>
</dbReference>
<accession>A0A6L5QNS2</accession>
<dbReference type="PANTHER" id="PTHR35564:SF4">
    <property type="entry name" value="CYTOPLASMIC PROTEIN"/>
    <property type="match status" value="1"/>
</dbReference>
<evidence type="ECO:0000313" key="2">
    <source>
        <dbReference type="Proteomes" id="UP000481037"/>
    </source>
</evidence>
<protein>
    <submittedName>
        <fullName evidence="1">Type VI secretion system baseplate subunit TssG</fullName>
    </submittedName>
</protein>
<name>A0A6L5QNS2_9BURK</name>
<dbReference type="Pfam" id="PF06996">
    <property type="entry name" value="T6SS_TssG"/>
    <property type="match status" value="1"/>
</dbReference>
<dbReference type="PANTHER" id="PTHR35564">
    <property type="match status" value="1"/>
</dbReference>
<evidence type="ECO:0000313" key="1">
    <source>
        <dbReference type="EMBL" id="MRX11265.1"/>
    </source>
</evidence>
<dbReference type="InterPro" id="IPR010732">
    <property type="entry name" value="T6SS_TssG-like"/>
</dbReference>
<proteinExistence type="predicted"/>
<keyword evidence="2" id="KW-1185">Reference proteome</keyword>
<dbReference type="EMBL" id="WKJM01000031">
    <property type="protein sequence ID" value="MRX11265.1"/>
    <property type="molecule type" value="Genomic_DNA"/>
</dbReference>
<dbReference type="AlphaFoldDB" id="A0A6L5QNS2"/>
<sequence length="311" mass="34626">MRTSQRRSDTGVISHLLADPQRFEFFQAVRLIERWRPGSIRFRNRLAMGFPPNQLENISSDDASVRVTPAFMGMLGSQGVLPLHYSERINRHERERNDGGPRAFLDVLSHRPLSLFHQAWAHYRPDESEDFLTALTALAGVHPVDHSIERETLAFYAMQIRSRAVPAPMMAGVYTEYFGVPFTVEQLIGEWQTLPAEDQASLGQVNVSLGGGVMLGARTYRCDARARLRIGPMDKQAYECFLPERSGACSLASMLGLHCGVGMSYEVHLILRAADAHGASLDAGSRLGVNTRLLTAPTTQDSDELMYLLHS</sequence>